<organism evidence="1 2">
    <name type="scientific">Acrobeloides nanus</name>
    <dbReference type="NCBI Taxonomy" id="290746"/>
    <lineage>
        <taxon>Eukaryota</taxon>
        <taxon>Metazoa</taxon>
        <taxon>Ecdysozoa</taxon>
        <taxon>Nematoda</taxon>
        <taxon>Chromadorea</taxon>
        <taxon>Rhabditida</taxon>
        <taxon>Tylenchina</taxon>
        <taxon>Cephalobomorpha</taxon>
        <taxon>Cephaloboidea</taxon>
        <taxon>Cephalobidae</taxon>
        <taxon>Acrobeloides</taxon>
    </lineage>
</organism>
<accession>A0A914E3Q4</accession>
<reference evidence="2" key="1">
    <citation type="submission" date="2022-11" db="UniProtKB">
        <authorList>
            <consortium name="WormBaseParasite"/>
        </authorList>
    </citation>
    <scope>IDENTIFICATION</scope>
</reference>
<dbReference type="Proteomes" id="UP000887540">
    <property type="component" value="Unplaced"/>
</dbReference>
<dbReference type="AlphaFoldDB" id="A0A914E3Q4"/>
<evidence type="ECO:0000313" key="1">
    <source>
        <dbReference type="Proteomes" id="UP000887540"/>
    </source>
</evidence>
<keyword evidence="1" id="KW-1185">Reference proteome</keyword>
<evidence type="ECO:0000313" key="2">
    <source>
        <dbReference type="WBParaSite" id="ACRNAN_scaffold559.g16410.t1"/>
    </source>
</evidence>
<protein>
    <submittedName>
        <fullName evidence="2">Uncharacterized protein</fullName>
    </submittedName>
</protein>
<proteinExistence type="predicted"/>
<dbReference type="WBParaSite" id="ACRNAN_scaffold559.g16410.t1">
    <property type="protein sequence ID" value="ACRNAN_scaffold559.g16410.t1"/>
    <property type="gene ID" value="ACRNAN_scaffold559.g16410"/>
</dbReference>
<sequence length="412" mass="46937">MVVFNTLFHQTWDLPKVHKTVIGIVDNVLYISDEVPALIPGIGGPGVHLNSALRIVAKNVYDTTPGKEAFSVPFHMDGRSCRACAKMPLYTISPCKRFIYALAFGRFSSCGTGKRYTATGDHNFYLFKFDLQEGGYKFFNVIGDSDYICDCRKSTLRCTENGNLFIWNKELVFEPDRPNGMIYHGELIFDDHYEKFYALKLVRKDVGAELNFDRAVVLSVEYPNKWILLGNEARIAILNEGEKQKIIFPTEDTYESSFYYRFSENAKQMGRFTSHLFFDGDKLCLLHSSLCNYGWQCLYKHILYEVEIDEIGSTYKCNLLGTLENIHAARHTRIFFTDGILFSVSKGILSMGFFHVPTLKELAFWSLQKKISQMKRGGCRGKVEGYTGNLTEDGIKNILGLKIGKKLIPYLG</sequence>
<name>A0A914E3Q4_9BILA</name>